<dbReference type="EMBL" id="JAPMLE010000001">
    <property type="protein sequence ID" value="MDR8522576.1"/>
    <property type="molecule type" value="Genomic_DNA"/>
</dbReference>
<feature type="transmembrane region" description="Helical" evidence="1">
    <location>
        <begin position="12"/>
        <end position="31"/>
    </location>
</feature>
<evidence type="ECO:0000256" key="1">
    <source>
        <dbReference type="SAM" id="Phobius"/>
    </source>
</evidence>
<evidence type="ECO:0000313" key="2">
    <source>
        <dbReference type="EMBL" id="MDR8522576.1"/>
    </source>
</evidence>
<reference evidence="2" key="2">
    <citation type="submission" date="2022-11" db="EMBL/GenBank/DDBJ databases">
        <title>Prophages regulate Shewanella fidelis motility and biofilm formation: implications for gut colonization dynamics in Ciona robusta.</title>
        <authorList>
            <person name="Natarajan O."/>
            <person name="Gibboney S.L."/>
            <person name="Young M.N."/>
            <person name="Lim S.J."/>
            <person name="Pluta N."/>
            <person name="Atkinson C.G.F."/>
            <person name="Leigh B.A."/>
            <person name="Liberti A."/>
            <person name="Kees E."/>
            <person name="Breitbart M."/>
            <person name="Gralnick J."/>
            <person name="Dishaw L.J."/>
        </authorList>
    </citation>
    <scope>NUCLEOTIDE SEQUENCE</scope>
    <source>
        <strain evidence="2">3313</strain>
    </source>
</reference>
<evidence type="ECO:0000313" key="4">
    <source>
        <dbReference type="Proteomes" id="UP001259340"/>
    </source>
</evidence>
<keyword evidence="1" id="KW-0472">Membrane</keyword>
<evidence type="ECO:0008006" key="6">
    <source>
        <dbReference type="Google" id="ProtNLM"/>
    </source>
</evidence>
<dbReference type="RefSeq" id="WP_028766184.1">
    <property type="nucleotide sequence ID" value="NZ_JAPMLA010000005.1"/>
</dbReference>
<dbReference type="AlphaFoldDB" id="A0AAW8NJ86"/>
<keyword evidence="1" id="KW-1133">Transmembrane helix</keyword>
<comment type="caution">
    <text evidence="2">The sequence shown here is derived from an EMBL/GenBank/DDBJ whole genome shotgun (WGS) entry which is preliminary data.</text>
</comment>
<evidence type="ECO:0000313" key="3">
    <source>
        <dbReference type="EMBL" id="MDW4824655.1"/>
    </source>
</evidence>
<protein>
    <recommendedName>
        <fullName evidence="6">TonB C-terminal domain-containing protein</fullName>
    </recommendedName>
</protein>
<keyword evidence="1" id="KW-0812">Transmembrane</keyword>
<dbReference type="EMBL" id="JAPMLD010000004">
    <property type="protein sequence ID" value="MDW4824655.1"/>
    <property type="molecule type" value="Genomic_DNA"/>
</dbReference>
<gene>
    <name evidence="2" type="ORF">OS133_02545</name>
    <name evidence="3" type="ORF">OS134_11355</name>
</gene>
<proteinExistence type="predicted"/>
<keyword evidence="5" id="KW-1185">Reference proteome</keyword>
<organism evidence="2 4">
    <name type="scientific">Shewanella fidelis</name>
    <dbReference type="NCBI Taxonomy" id="173509"/>
    <lineage>
        <taxon>Bacteria</taxon>
        <taxon>Pseudomonadati</taxon>
        <taxon>Pseudomonadota</taxon>
        <taxon>Gammaproteobacteria</taxon>
        <taxon>Alteromonadales</taxon>
        <taxon>Shewanellaceae</taxon>
        <taxon>Shewanella</taxon>
    </lineage>
</organism>
<evidence type="ECO:0000313" key="5">
    <source>
        <dbReference type="Proteomes" id="UP001271263"/>
    </source>
</evidence>
<dbReference type="Proteomes" id="UP001259340">
    <property type="component" value="Unassembled WGS sequence"/>
</dbReference>
<accession>A0AAW8NJ86</accession>
<reference evidence="3 5" key="1">
    <citation type="journal article" date="2022" name="bioRxiv">
        <title>Prophages regulate Shewanella fidelis 3313 motility and biofilm formation: implications for gut colonization dynamics in Ciona robusta.</title>
        <authorList>
            <person name="Natarajan O."/>
            <person name="Gibboney S.L."/>
            <person name="Young M.N."/>
            <person name="Lim S.J."/>
            <person name="Pluta N."/>
            <person name="Atkinson C.G."/>
            <person name="Leigh B.A."/>
            <person name="Liberti A."/>
            <person name="Kees E.D."/>
            <person name="Breitbart M."/>
            <person name="Gralnick J.A."/>
            <person name="Dishaw L.J."/>
        </authorList>
    </citation>
    <scope>NUCLEOTIDE SEQUENCE [LARGE SCALE GENOMIC DNA]</scope>
    <source>
        <strain evidence="3 5">JG4066</strain>
    </source>
</reference>
<name>A0AAW8NJ86_9GAMM</name>
<sequence>MTKLLNCLPRPLFNTLVALAMVLLLIFMQGLRNAPQAASTTLIVREVNIAKLTPPPPPPKTQIQSSVSSAPQLLLPQHATGTSLQVNPIEAELPRVIEPSSDFGKPQDLLPDFVVGQSQALDEIATFGLEQLDQAPRLINRINARLPSDIAAQGVTELQLMLHVIIHETGKVELVGTPELQYPQLTVVASKIAKQAYFTAPMRHGEKVKAEFYWPVRIKV</sequence>
<dbReference type="Proteomes" id="UP001271263">
    <property type="component" value="Unassembled WGS sequence"/>
</dbReference>